<dbReference type="Pfam" id="PF00939">
    <property type="entry name" value="Na_sulph_symp"/>
    <property type="match status" value="1"/>
</dbReference>
<feature type="transmembrane region" description="Helical" evidence="13">
    <location>
        <begin position="43"/>
        <end position="67"/>
    </location>
</feature>
<evidence type="ECO:0000256" key="9">
    <source>
        <dbReference type="ARBA" id="ARBA00023163"/>
    </source>
</evidence>
<feature type="compositionally biased region" description="Basic and acidic residues" evidence="12">
    <location>
        <begin position="176"/>
        <end position="195"/>
    </location>
</feature>
<feature type="transmembrane region" description="Helical" evidence="13">
    <location>
        <begin position="327"/>
        <end position="346"/>
    </location>
</feature>
<evidence type="ECO:0000256" key="13">
    <source>
        <dbReference type="SAM" id="Phobius"/>
    </source>
</evidence>
<dbReference type="Proteomes" id="UP000322234">
    <property type="component" value="Unassembled WGS sequence"/>
</dbReference>
<dbReference type="GO" id="GO:0000981">
    <property type="term" value="F:DNA-binding transcription factor activity, RNA polymerase II-specific"/>
    <property type="evidence" value="ECO:0007669"/>
    <property type="project" value="TreeGrafter"/>
</dbReference>
<evidence type="ECO:0000256" key="8">
    <source>
        <dbReference type="ARBA" id="ARBA00023136"/>
    </source>
</evidence>
<evidence type="ECO:0000256" key="11">
    <source>
        <dbReference type="PROSITE-ProRule" id="PRU00089"/>
    </source>
</evidence>
<keyword evidence="4 13" id="KW-0812">Transmembrane</keyword>
<evidence type="ECO:0000256" key="12">
    <source>
        <dbReference type="SAM" id="MobiDB-lite"/>
    </source>
</evidence>
<feature type="transmembrane region" description="Helical" evidence="13">
    <location>
        <begin position="87"/>
        <end position="106"/>
    </location>
</feature>
<feature type="region of interest" description="Disordered" evidence="12">
    <location>
        <begin position="1055"/>
        <end position="1108"/>
    </location>
</feature>
<dbReference type="Gene3D" id="1.10.10.10">
    <property type="entry name" value="Winged helix-like DNA-binding domain superfamily/Winged helix DNA-binding domain"/>
    <property type="match status" value="1"/>
</dbReference>
<feature type="transmembrane region" description="Helical" evidence="13">
    <location>
        <begin position="263"/>
        <end position="285"/>
    </location>
</feature>
<feature type="domain" description="Fork-head" evidence="14">
    <location>
        <begin position="871"/>
        <end position="967"/>
    </location>
</feature>
<dbReference type="AlphaFoldDB" id="A0A6B0R323"/>
<dbReference type="CDD" id="cd01115">
    <property type="entry name" value="SLC13_permease"/>
    <property type="match status" value="1"/>
</dbReference>
<feature type="transmembrane region" description="Helical" evidence="13">
    <location>
        <begin position="113"/>
        <end position="139"/>
    </location>
</feature>
<dbReference type="InterPro" id="IPR036388">
    <property type="entry name" value="WH-like_DNA-bd_sf"/>
</dbReference>
<evidence type="ECO:0000256" key="4">
    <source>
        <dbReference type="ARBA" id="ARBA00022692"/>
    </source>
</evidence>
<feature type="transmembrane region" description="Helical" evidence="13">
    <location>
        <begin position="12"/>
        <end position="31"/>
    </location>
</feature>
<organism evidence="15 16">
    <name type="scientific">Bos mutus</name>
    <name type="common">wild yak</name>
    <dbReference type="NCBI Taxonomy" id="72004"/>
    <lineage>
        <taxon>Eukaryota</taxon>
        <taxon>Metazoa</taxon>
        <taxon>Chordata</taxon>
        <taxon>Craniata</taxon>
        <taxon>Vertebrata</taxon>
        <taxon>Euteleostomi</taxon>
        <taxon>Mammalia</taxon>
        <taxon>Eutheria</taxon>
        <taxon>Laurasiatheria</taxon>
        <taxon>Artiodactyla</taxon>
        <taxon>Ruminantia</taxon>
        <taxon>Pecora</taxon>
        <taxon>Bovidae</taxon>
        <taxon>Bovinae</taxon>
        <taxon>Bos</taxon>
    </lineage>
</organism>
<sequence length="1246" mass="134894">MATCWQGLWAYRFYLIVFFLPIFLLPLPILVPTKEACCAYTIILMALLWCTEALPLAVTAFLPVIMFPMMGIMTASTVSLEYLKDTNILFIGGMMVALAVETWNLHKRIALRVLLIIGVRPALLILGFMLVTAFLSMWISNTATTAMMLPIAHAVLEQLHKMPTDRDVEEGRHNPAFELQEQKEETKLDEKDNKQDCPALPTPSESKIQQNKEQLRFSQGLSLCVCYSASIGGVATLTGTTPNLVLQGQVNSIFPRNGNVVNFASWFGFAFPAMIILLLLSWVWLQILFLGFDFRKNFGLGEQSKNQERAAFEVIRREHKLLGPINFAEKAVTFLFVLLVVLWFTREPGFFTGWGNLAFSDENGKSMTSDGTVAILIAVIMFIVPSKIPGLTQKPVGNPGKLKAPPALLTWDIVKKKMPWNIVILLGGGFALAKGSEESGLSKWLGDKLTPLESVPPAAIAFIICLLIAVFTECTSNVATTTLFLPILASMSQAICIHPLYVMLPCTLASSLAFMLPVATPPNAIAFSFGGLRVTDMMGLSVRDPLWNSTPFIDAPAKPWIRGKERARWTSRNGLLMRFADIHPTVSSETKAAGFLRGQDWVMVSLLPPQSDITLPGPARLEGEPQGDFMQAPGLPGSPAPQNKHAGFSCSSFVPDGPPERESSLPPHSPSIASPGPEQVHCPAGPGPGPFRLSPSDKYPGFSFEEGPASGPGRFLKGSHVPFHPYKRHFHEDVFPEAQTALALDGHSFKTPGALEAFEEIPADVGEAEAFLPGFPAEVWCNGLPYPSQEHSPQVLGSEVKVKPPGLESGPGMYCYQPPLQHMYCPTQPPFHQYSPGGSSYPVPYLGSSHYPYQRIAPQASTDGHQPLFPKPIYSYSILIFMALKNSKTGSLPVSEIYNFMTEHFPYFKTAPDGWKNSVRHNLSLNKCFEKVENKSGSSSRKGCLWALNPAKIDKMQEELQKWKRKDPIAVRKSMAKPEELDSLIGDKREKLGSPLLGCPPPGLAGSGPIQPLAPPAGLSQPLHSIHPAPGPIPGKNPLQDLLGGHAPSCYGQTYSHLSPGLAPPGPPQPLFPQPDGHLELRAQPGTPQDSPLPAHTPPSHSAKLLAEPSPARTMHDTLLPDGDLGTDLDAINPSLTDFDFQGNLWEQLKDDSLALDPLVLVTSSPTSSSVPPAPPPCYPPGPCLAETGSGTGDLAPPGNGGSGALGDLHLTTLYSAFMELEPTPPAAPTGPSVYLSPSSKPMALA</sequence>
<dbReference type="CDD" id="cd20056">
    <property type="entry name" value="FH_FOXN1"/>
    <property type="match status" value="1"/>
</dbReference>
<dbReference type="GO" id="GO:0005634">
    <property type="term" value="C:nucleus"/>
    <property type="evidence" value="ECO:0007669"/>
    <property type="project" value="UniProtKB-SubCell"/>
</dbReference>
<dbReference type="InterPro" id="IPR030456">
    <property type="entry name" value="TF_fork_head_CS_2"/>
</dbReference>
<gene>
    <name evidence="15" type="ORF">E5288_WYG020693</name>
</gene>
<dbReference type="InterPro" id="IPR001766">
    <property type="entry name" value="Fork_head_dom"/>
</dbReference>
<feature type="compositionally biased region" description="Pro residues" evidence="12">
    <location>
        <begin position="1062"/>
        <end position="1073"/>
    </location>
</feature>
<feature type="DNA-binding region" description="Fork-head" evidence="11">
    <location>
        <begin position="871"/>
        <end position="967"/>
    </location>
</feature>
<dbReference type="GO" id="GO:0022857">
    <property type="term" value="F:transmembrane transporter activity"/>
    <property type="evidence" value="ECO:0007669"/>
    <property type="project" value="InterPro"/>
</dbReference>
<feature type="region of interest" description="Disordered" evidence="12">
    <location>
        <begin position="612"/>
        <end position="699"/>
    </location>
</feature>
<keyword evidence="9" id="KW-0804">Transcription</keyword>
<dbReference type="GO" id="GO:0000976">
    <property type="term" value="F:transcription cis-regulatory region binding"/>
    <property type="evidence" value="ECO:0007669"/>
    <property type="project" value="TreeGrafter"/>
</dbReference>
<dbReference type="PROSITE" id="PS00658">
    <property type="entry name" value="FORK_HEAD_2"/>
    <property type="match status" value="1"/>
</dbReference>
<feature type="transmembrane region" description="Helical" evidence="13">
    <location>
        <begin position="455"/>
        <end position="488"/>
    </location>
</feature>
<dbReference type="GO" id="GO:0016020">
    <property type="term" value="C:membrane"/>
    <property type="evidence" value="ECO:0007669"/>
    <property type="project" value="UniProtKB-SubCell"/>
</dbReference>
<keyword evidence="5 13" id="KW-1133">Transmembrane helix</keyword>
<evidence type="ECO:0000256" key="6">
    <source>
        <dbReference type="ARBA" id="ARBA00023015"/>
    </source>
</evidence>
<dbReference type="InterPro" id="IPR049624">
    <property type="entry name" value="FOXN1_4"/>
</dbReference>
<evidence type="ECO:0000313" key="15">
    <source>
        <dbReference type="EMBL" id="MXQ84569.1"/>
    </source>
</evidence>
<feature type="transmembrane region" description="Helical" evidence="13">
    <location>
        <begin position="366"/>
        <end position="384"/>
    </location>
</feature>
<feature type="region of interest" description="Disordered" evidence="12">
    <location>
        <begin position="176"/>
        <end position="205"/>
    </location>
</feature>
<dbReference type="InterPro" id="IPR047401">
    <property type="entry name" value="FH_FOXN1"/>
</dbReference>
<keyword evidence="7 11" id="KW-0238">DNA-binding</keyword>
<name>A0A6B0R323_9CETA</name>
<dbReference type="PROSITE" id="PS50039">
    <property type="entry name" value="FORK_HEAD_3"/>
    <property type="match status" value="1"/>
</dbReference>
<feature type="region of interest" description="Disordered" evidence="12">
    <location>
        <begin position="992"/>
        <end position="1036"/>
    </location>
</feature>
<reference evidence="15" key="1">
    <citation type="submission" date="2019-10" db="EMBL/GenBank/DDBJ databases">
        <title>The sequence and de novo assembly of the wild yak genome.</title>
        <authorList>
            <person name="Liu Y."/>
        </authorList>
    </citation>
    <scope>NUCLEOTIDE SEQUENCE [LARGE SCALE GENOMIC DNA]</scope>
    <source>
        <strain evidence="15">WY2019</strain>
    </source>
</reference>
<keyword evidence="16" id="KW-1185">Reference proteome</keyword>
<feature type="region of interest" description="Disordered" evidence="12">
    <location>
        <begin position="1222"/>
        <end position="1246"/>
    </location>
</feature>
<comment type="subcellular location">
    <subcellularLocation>
        <location evidence="2">Membrane</location>
        <topology evidence="2">Multi-pass membrane protein</topology>
    </subcellularLocation>
    <subcellularLocation>
        <location evidence="1 11">Nucleus</location>
    </subcellularLocation>
</comment>
<dbReference type="SMART" id="SM00339">
    <property type="entry name" value="FH"/>
    <property type="match status" value="1"/>
</dbReference>
<dbReference type="PANTHER" id="PTHR46721">
    <property type="entry name" value="FORKHEAD BOX PROTEIN N1"/>
    <property type="match status" value="1"/>
</dbReference>
<dbReference type="PRINTS" id="PR00053">
    <property type="entry name" value="FORKHEAD"/>
</dbReference>
<dbReference type="FunFam" id="1.10.10.10:FF:000122">
    <property type="entry name" value="Forkhead box protein N1"/>
    <property type="match status" value="1"/>
</dbReference>
<evidence type="ECO:0000313" key="16">
    <source>
        <dbReference type="Proteomes" id="UP000322234"/>
    </source>
</evidence>
<proteinExistence type="predicted"/>
<comment type="caution">
    <text evidence="15">The sequence shown here is derived from an EMBL/GenBank/DDBJ whole genome shotgun (WGS) entry which is preliminary data.</text>
</comment>
<dbReference type="Pfam" id="PF00250">
    <property type="entry name" value="Forkhead"/>
    <property type="match status" value="1"/>
</dbReference>
<dbReference type="InterPro" id="IPR036390">
    <property type="entry name" value="WH_DNA-bd_sf"/>
</dbReference>
<evidence type="ECO:0000256" key="5">
    <source>
        <dbReference type="ARBA" id="ARBA00022989"/>
    </source>
</evidence>
<evidence type="ECO:0000256" key="1">
    <source>
        <dbReference type="ARBA" id="ARBA00004123"/>
    </source>
</evidence>
<keyword evidence="3" id="KW-0217">Developmental protein</keyword>
<accession>A0A6B0R323</accession>
<evidence type="ECO:0000256" key="3">
    <source>
        <dbReference type="ARBA" id="ARBA00022473"/>
    </source>
</evidence>
<keyword evidence="10 11" id="KW-0539">Nucleus</keyword>
<evidence type="ECO:0000256" key="10">
    <source>
        <dbReference type="ARBA" id="ARBA00023242"/>
    </source>
</evidence>
<evidence type="ECO:0000259" key="14">
    <source>
        <dbReference type="PROSITE" id="PS50039"/>
    </source>
</evidence>
<dbReference type="SUPFAM" id="SSF46785">
    <property type="entry name" value="Winged helix' DNA-binding domain"/>
    <property type="match status" value="1"/>
</dbReference>
<evidence type="ECO:0000256" key="2">
    <source>
        <dbReference type="ARBA" id="ARBA00004141"/>
    </source>
</evidence>
<protein>
    <recommendedName>
        <fullName evidence="14">Fork-head domain-containing protein</fullName>
    </recommendedName>
</protein>
<keyword evidence="8 13" id="KW-0472">Membrane</keyword>
<keyword evidence="6" id="KW-0805">Transcription regulation</keyword>
<evidence type="ECO:0000256" key="7">
    <source>
        <dbReference type="ARBA" id="ARBA00023125"/>
    </source>
</evidence>
<dbReference type="PANTHER" id="PTHR46721:SF1">
    <property type="entry name" value="FORKHEAD BOX PROTEIN N1"/>
    <property type="match status" value="1"/>
</dbReference>
<dbReference type="InterPro" id="IPR001898">
    <property type="entry name" value="SLC13A/DASS"/>
</dbReference>
<dbReference type="EMBL" id="VBQZ03000021">
    <property type="protein sequence ID" value="MXQ84569.1"/>
    <property type="molecule type" value="Genomic_DNA"/>
</dbReference>